<reference evidence="7 8" key="1">
    <citation type="submission" date="2020-05" db="EMBL/GenBank/DDBJ databases">
        <title>Hymenobacter terrestris sp. nov. and Hymenobacter lapidiphilus sp. nov., isolated from regoliths in Antarctica.</title>
        <authorList>
            <person name="Sedlacek I."/>
            <person name="Pantucek R."/>
            <person name="Zeman M."/>
            <person name="Holochova P."/>
            <person name="Kralova S."/>
            <person name="Stankova E."/>
            <person name="Sedo O."/>
            <person name="Micenkova L."/>
            <person name="Svec P."/>
            <person name="Gupta V."/>
            <person name="Sood U."/>
            <person name="Korpole U.S."/>
            <person name="Lal R."/>
        </authorList>
    </citation>
    <scope>NUCLEOTIDE SEQUENCE [LARGE SCALE GENOMIC DNA]</scope>
    <source>
        <strain evidence="7 8">P5252</strain>
    </source>
</reference>
<evidence type="ECO:0000313" key="7">
    <source>
        <dbReference type="EMBL" id="NVO85985.1"/>
    </source>
</evidence>
<evidence type="ECO:0000256" key="4">
    <source>
        <dbReference type="ARBA" id="ARBA00023125"/>
    </source>
</evidence>
<dbReference type="InterPro" id="IPR055166">
    <property type="entry name" value="Transc_reg_Sar_Rot_HTH"/>
</dbReference>
<dbReference type="PANTHER" id="PTHR33164">
    <property type="entry name" value="TRANSCRIPTIONAL REGULATOR, MARR FAMILY"/>
    <property type="match status" value="1"/>
</dbReference>
<comment type="subcellular location">
    <subcellularLocation>
        <location evidence="1">Cytoplasm</location>
    </subcellularLocation>
</comment>
<evidence type="ECO:0000313" key="8">
    <source>
        <dbReference type="Proteomes" id="UP000626554"/>
    </source>
</evidence>
<keyword evidence="3" id="KW-0805">Transcription regulation</keyword>
<keyword evidence="8" id="KW-1185">Reference proteome</keyword>
<protein>
    <submittedName>
        <fullName evidence="7">MarR family transcriptional regulator</fullName>
    </submittedName>
</protein>
<evidence type="ECO:0000256" key="3">
    <source>
        <dbReference type="ARBA" id="ARBA00023015"/>
    </source>
</evidence>
<dbReference type="SUPFAM" id="SSF46785">
    <property type="entry name" value="Winged helix' DNA-binding domain"/>
    <property type="match status" value="1"/>
</dbReference>
<dbReference type="Proteomes" id="UP000626554">
    <property type="component" value="Unassembled WGS sequence"/>
</dbReference>
<sequence>MLLLENQLCFPLYAASRMLTKAYQPLLQELGLTYPQYLVLMLLWEHKELTVKEIGEHLLLDSGTLTPLLKRMEQRQWLSRRRAAHDERSVIIELLPAGKSLHEPACRVPEQMLTRLGMPTEEFLALRSQLNKLLARLQ</sequence>
<comment type="caution">
    <text evidence="7">The sequence shown here is derived from an EMBL/GenBank/DDBJ whole genome shotgun (WGS) entry which is preliminary data.</text>
</comment>
<dbReference type="EMBL" id="JABKAV010000050">
    <property type="protein sequence ID" value="NVO85985.1"/>
    <property type="molecule type" value="Genomic_DNA"/>
</dbReference>
<dbReference type="InterPro" id="IPR036390">
    <property type="entry name" value="WH_DNA-bd_sf"/>
</dbReference>
<feature type="domain" description="HTH marR-type" evidence="6">
    <location>
        <begin position="5"/>
        <end position="138"/>
    </location>
</feature>
<evidence type="ECO:0000256" key="1">
    <source>
        <dbReference type="ARBA" id="ARBA00004496"/>
    </source>
</evidence>
<accession>A0ABX2Q4U1</accession>
<dbReference type="InterPro" id="IPR039422">
    <property type="entry name" value="MarR/SlyA-like"/>
</dbReference>
<keyword evidence="2" id="KW-0963">Cytoplasm</keyword>
<dbReference type="PANTHER" id="PTHR33164:SF5">
    <property type="entry name" value="ORGANIC HYDROPEROXIDE RESISTANCE TRANSCRIPTIONAL REGULATOR"/>
    <property type="match status" value="1"/>
</dbReference>
<keyword evidence="4" id="KW-0238">DNA-binding</keyword>
<dbReference type="SMART" id="SM00347">
    <property type="entry name" value="HTH_MARR"/>
    <property type="match status" value="1"/>
</dbReference>
<gene>
    <name evidence="7" type="ORF">HW556_13935</name>
</gene>
<dbReference type="InterPro" id="IPR000835">
    <property type="entry name" value="HTH_MarR-typ"/>
</dbReference>
<proteinExistence type="predicted"/>
<dbReference type="InterPro" id="IPR036388">
    <property type="entry name" value="WH-like_DNA-bd_sf"/>
</dbReference>
<evidence type="ECO:0000259" key="6">
    <source>
        <dbReference type="PROSITE" id="PS50995"/>
    </source>
</evidence>
<dbReference type="PROSITE" id="PS50995">
    <property type="entry name" value="HTH_MARR_2"/>
    <property type="match status" value="1"/>
</dbReference>
<dbReference type="Gene3D" id="1.10.10.10">
    <property type="entry name" value="Winged helix-like DNA-binding domain superfamily/Winged helix DNA-binding domain"/>
    <property type="match status" value="1"/>
</dbReference>
<evidence type="ECO:0000256" key="2">
    <source>
        <dbReference type="ARBA" id="ARBA00022490"/>
    </source>
</evidence>
<organism evidence="7 8">
    <name type="scientific">Hymenobacter terrestris</name>
    <dbReference type="NCBI Taxonomy" id="2748310"/>
    <lineage>
        <taxon>Bacteria</taxon>
        <taxon>Pseudomonadati</taxon>
        <taxon>Bacteroidota</taxon>
        <taxon>Cytophagia</taxon>
        <taxon>Cytophagales</taxon>
        <taxon>Hymenobacteraceae</taxon>
        <taxon>Hymenobacter</taxon>
    </lineage>
</organism>
<name>A0ABX2Q4U1_9BACT</name>
<keyword evidence="5" id="KW-0804">Transcription</keyword>
<evidence type="ECO:0000256" key="5">
    <source>
        <dbReference type="ARBA" id="ARBA00023163"/>
    </source>
</evidence>
<dbReference type="Pfam" id="PF22381">
    <property type="entry name" value="Staph_reg_Sar_Rot"/>
    <property type="match status" value="1"/>
</dbReference>